<evidence type="ECO:0000256" key="1">
    <source>
        <dbReference type="SAM" id="MobiDB-lite"/>
    </source>
</evidence>
<evidence type="ECO:0000313" key="4">
    <source>
        <dbReference type="Proteomes" id="UP000013961"/>
    </source>
</evidence>
<dbReference type="AlphaFoldDB" id="A0AB33AE80"/>
<protein>
    <recommendedName>
        <fullName evidence="2">Type VII secretion system protein EssD-like domain-containing protein</fullName>
    </recommendedName>
</protein>
<evidence type="ECO:0000259" key="2">
    <source>
        <dbReference type="Pfam" id="PF13930"/>
    </source>
</evidence>
<feature type="compositionally biased region" description="Low complexity" evidence="1">
    <location>
        <begin position="211"/>
        <end position="224"/>
    </location>
</feature>
<reference evidence="3 4" key="1">
    <citation type="journal article" date="2013" name="Genome Announc.">
        <title>Complete Genome Sequence of Mycobacterium massiliense Clinical Strain Asan 50594, Belonging to the Type II Genotype.</title>
        <authorList>
            <person name="Kim B.J."/>
            <person name="Kim B.R."/>
            <person name="Hong S.H."/>
            <person name="Seok S.H."/>
            <person name="Kook Y.H."/>
            <person name="Kim B.J."/>
        </authorList>
    </citation>
    <scope>NUCLEOTIDE SEQUENCE [LARGE SCALE GENOMIC DNA]</scope>
    <source>
        <strain evidence="3 4">50594</strain>
    </source>
</reference>
<dbReference type="RefSeq" id="WP_016343123.1">
    <property type="nucleotide sequence ID" value="NC_021282.1"/>
</dbReference>
<name>A0AB33AE80_9MYCO</name>
<proteinExistence type="predicted"/>
<feature type="region of interest" description="Disordered" evidence="1">
    <location>
        <begin position="458"/>
        <end position="518"/>
    </location>
</feature>
<gene>
    <name evidence="3" type="ORF">MASS_3476</name>
</gene>
<feature type="domain" description="Type VII secretion system protein EssD-like" evidence="2">
    <location>
        <begin position="513"/>
        <end position="640"/>
    </location>
</feature>
<dbReference type="KEGG" id="mabb:MASS_3476"/>
<accession>A0AB33AE80</accession>
<dbReference type="Proteomes" id="UP000013961">
    <property type="component" value="Chromosome"/>
</dbReference>
<evidence type="ECO:0000313" key="3">
    <source>
        <dbReference type="EMBL" id="AGM30078.1"/>
    </source>
</evidence>
<dbReference type="InterPro" id="IPR044927">
    <property type="entry name" value="Endonuclea_NS_2"/>
</dbReference>
<dbReference type="EMBL" id="CP004374">
    <property type="protein sequence ID" value="AGM30078.1"/>
    <property type="molecule type" value="Genomic_DNA"/>
</dbReference>
<sequence>MTTLDEFMAINPNAYMAVVDTWRPQTRQFKEAYDDYKRWAGSPAGTEWTGRTSNAAYETASTDCHGSDNADDTVEEGGKLIGATIEYEVLPNLTGGQNLIERVLAHAEQGVSIDQNFNMTYTPAEGESDESIARNREHVKESERQVKEHVAKWEKGCQTLKGQAEATAQSITGCINPKTALVDGRKVLRDAVAPKSGDGTATAIDYKRQYPKATDPAGTTPAAASNPETINYKELYPKTASVDGHQLGSIGAMPGVGDIDKTKPAKLAPTLADRDVPAFAQATRERLQHEGVPANQIEQRVNEAVQRAQAPRFAPDADPMRTPGQVPLHNSPGDQFNDIVGRANDEATKTIDGQIEQAKVLTGQAGPGAPGVAEAWKDVGLGAVKQVHELTSDPLAAPKMGIEQAKEFYNHPGEFIGKNLIHGTEALGGGAIGGEAAAGARGLLGDLTGTEGRAITHGLDDATPGHHTPTQVEHHTATGDHGTSGPHTPDLNHVSTESGGPGGWNQELNKPAPNTHYNVDDQFRYTTDDLSRVGHAHADLDANSAGDRNGYQQRIAGGPDRLPGDEGGHIFGTQFGGPGEAINITAMRDTLNSVGNREYYNLEGDWRSYISEGKQVSVDVEITYPGDSRRPAMYSVTTYVDGNLDSVHSFRN</sequence>
<feature type="region of interest" description="Disordered" evidence="1">
    <location>
        <begin position="195"/>
        <end position="225"/>
    </location>
</feature>
<organism evidence="3 4">
    <name type="scientific">Mycobacteroides abscessus subsp. bolletii 50594</name>
    <dbReference type="NCBI Taxonomy" id="1303024"/>
    <lineage>
        <taxon>Bacteria</taxon>
        <taxon>Bacillati</taxon>
        <taxon>Actinomycetota</taxon>
        <taxon>Actinomycetes</taxon>
        <taxon>Mycobacteriales</taxon>
        <taxon>Mycobacteriaceae</taxon>
        <taxon>Mycobacteroides</taxon>
        <taxon>Mycobacteroides abscessus</taxon>
    </lineage>
</organism>
<dbReference type="Pfam" id="PF13930">
    <property type="entry name" value="Endonuclea_NS_2"/>
    <property type="match status" value="1"/>
</dbReference>